<dbReference type="SUPFAM" id="SSF51412">
    <property type="entry name" value="Inosine monophosphate dehydrogenase (IMPDH)"/>
    <property type="match status" value="1"/>
</dbReference>
<sequence>MRTRNRDELRLDFEQLRQPDRGKKRIKSALKKQESNLAAYLAPWYEQSKENSHVYPSQGLLVTPYDYLNYQSLQLLPQETIVKTLRLRRFFLELFNHPYRTSYLQQVSRQKFTAPSAVANKAIEFAQKAGMSLAVGDLGAVVIGASKARISRTDRFAQGPFVKLGRQGRHIFVGSSSPDVWNSAAAIATMAASQCLAGIPRNGVLSDISRQAEVAKETFVWLKRLAKEILPNRSDATWIKRAWRNNVMGTVEAAPEKAVERASALYEVGVRCFRVYSPEPGTGPGETVVALRKKFGQSVEIFAGQVVEVEQAQKLEAAGADGLFVGIGGGGRCITGIRSCSAVDWPELVWRLRGQIKIPVIAEGGASDHIAVSLLLGASGISVSRVVAGGTIESPGGALFCADAHGHLFKPYGGEASARTKYLDGKLLPFDIPAFVEGETTEARMTYVKFVYPTLTYNLHLLIEDAILALVFRGANDTRQLQALNPSPLRWITSSGNFAMNTH</sequence>
<evidence type="ECO:0000313" key="3">
    <source>
        <dbReference type="EMBL" id="KKU80553.1"/>
    </source>
</evidence>
<name>A0A0G1VQT2_9BACT</name>
<feature type="domain" description="IMP dehydrogenase/GMP reductase" evidence="2">
    <location>
        <begin position="218"/>
        <end position="421"/>
    </location>
</feature>
<dbReference type="GO" id="GO:0003938">
    <property type="term" value="F:IMP dehydrogenase activity"/>
    <property type="evidence" value="ECO:0007669"/>
    <property type="project" value="InterPro"/>
</dbReference>
<gene>
    <name evidence="3" type="ORF">UY08_C0017G0006</name>
</gene>
<dbReference type="Gene3D" id="3.20.20.70">
    <property type="entry name" value="Aldolase class I"/>
    <property type="match status" value="1"/>
</dbReference>
<dbReference type="InterPro" id="IPR005990">
    <property type="entry name" value="IMP_DH"/>
</dbReference>
<evidence type="ECO:0000313" key="4">
    <source>
        <dbReference type="Proteomes" id="UP000034212"/>
    </source>
</evidence>
<proteinExistence type="inferred from homology"/>
<organism evidence="3 4">
    <name type="scientific">Candidatus Gottesmanbacteria bacterium GW2011_GWA1_47_8</name>
    <dbReference type="NCBI Taxonomy" id="1618438"/>
    <lineage>
        <taxon>Bacteria</taxon>
        <taxon>Candidatus Gottesmaniibacteriota</taxon>
    </lineage>
</organism>
<evidence type="ECO:0000259" key="2">
    <source>
        <dbReference type="Pfam" id="PF00478"/>
    </source>
</evidence>
<accession>A0A0G1VQT2</accession>
<dbReference type="AlphaFoldDB" id="A0A0G1VQT2"/>
<comment type="similarity">
    <text evidence="1">Belongs to the IMPDH/GMPR family.</text>
</comment>
<dbReference type="Pfam" id="PF00478">
    <property type="entry name" value="IMPDH"/>
    <property type="match status" value="1"/>
</dbReference>
<dbReference type="GO" id="GO:0006183">
    <property type="term" value="P:GTP biosynthetic process"/>
    <property type="evidence" value="ECO:0007669"/>
    <property type="project" value="TreeGrafter"/>
</dbReference>
<dbReference type="Proteomes" id="UP000034212">
    <property type="component" value="Unassembled WGS sequence"/>
</dbReference>
<dbReference type="EMBL" id="LCOQ01000017">
    <property type="protein sequence ID" value="KKU80553.1"/>
    <property type="molecule type" value="Genomic_DNA"/>
</dbReference>
<comment type="caution">
    <text evidence="3">The sequence shown here is derived from an EMBL/GenBank/DDBJ whole genome shotgun (WGS) entry which is preliminary data.</text>
</comment>
<dbReference type="PANTHER" id="PTHR11911">
    <property type="entry name" value="INOSINE-5-MONOPHOSPHATE DEHYDROGENASE RELATED"/>
    <property type="match status" value="1"/>
</dbReference>
<protein>
    <submittedName>
        <fullName evidence="3">Inosine-5'-monophosphate dehydrogenase</fullName>
    </submittedName>
</protein>
<dbReference type="SMART" id="SM01240">
    <property type="entry name" value="IMPDH"/>
    <property type="match status" value="1"/>
</dbReference>
<dbReference type="InterPro" id="IPR001093">
    <property type="entry name" value="IMP_DH_GMPRt"/>
</dbReference>
<dbReference type="InterPro" id="IPR013785">
    <property type="entry name" value="Aldolase_TIM"/>
</dbReference>
<reference evidence="3 4" key="1">
    <citation type="journal article" date="2015" name="Nature">
        <title>rRNA introns, odd ribosomes, and small enigmatic genomes across a large radiation of phyla.</title>
        <authorList>
            <person name="Brown C.T."/>
            <person name="Hug L.A."/>
            <person name="Thomas B.C."/>
            <person name="Sharon I."/>
            <person name="Castelle C.J."/>
            <person name="Singh A."/>
            <person name="Wilkins M.J."/>
            <person name="Williams K.H."/>
            <person name="Banfield J.F."/>
        </authorList>
    </citation>
    <scope>NUCLEOTIDE SEQUENCE [LARGE SCALE GENOMIC DNA]</scope>
</reference>
<dbReference type="PANTHER" id="PTHR11911:SF111">
    <property type="entry name" value="INOSINE-5'-MONOPHOSPHATE DEHYDROGENASE"/>
    <property type="match status" value="1"/>
</dbReference>
<evidence type="ECO:0000256" key="1">
    <source>
        <dbReference type="ARBA" id="ARBA00005502"/>
    </source>
</evidence>